<dbReference type="SUPFAM" id="SSF102114">
    <property type="entry name" value="Radical SAM enzymes"/>
    <property type="match status" value="1"/>
</dbReference>
<dbReference type="SFLD" id="SFLDF00562">
    <property type="entry name" value="HemN-like__clustered_with_heat"/>
    <property type="match status" value="1"/>
</dbReference>
<keyword evidence="9 10" id="KW-0143">Chaperone</keyword>
<keyword evidence="7 10" id="KW-0408">Iron</keyword>
<evidence type="ECO:0000256" key="6">
    <source>
        <dbReference type="ARBA" id="ARBA00022723"/>
    </source>
</evidence>
<keyword evidence="5 10" id="KW-0949">S-adenosyl-L-methionine</keyword>
<sequence length="439" mass="48458">MFFFEKKNQKTFICLAFHCRGGDGGSLGKSLLFRKDGASLPPRQHGRRAPICGAMPEPIALYVHWPFCLAKCPYCDFNSHVRERVDAARYGAALRRELAHEAERLGEKRPLASIFFGGGTPSLMPPEVVADVIAEARRLFEPLPDIEITLEANPTSVEIAKLAALREAGVNRASLGIQSLQDKALGFLGRQHDAKQAVAALEAARALFPRISFDLIYARPGQGLEEWRAELRQALALAADHLSLYQLTIEPGTRFATEYARGAFALPEGEEAAALYYATGEEAGRFGLLPYEVSNYARPGAESRHNLAYWRYGDYLGIGAGAHQRVTRDGTVVAARRHRAPEEWLSRVEAEGHAVTREEHLAPLDRAREALLMGLRLSEGVSPARLQARTGLTLAEAVDPAMLTACLEEDYLRWTPEGNLATTWEGRLRLDALLPVLLR</sequence>
<evidence type="ECO:0000313" key="13">
    <source>
        <dbReference type="Proteomes" id="UP000005324"/>
    </source>
</evidence>
<keyword evidence="12" id="KW-0560">Oxidoreductase</keyword>
<keyword evidence="10" id="KW-0004">4Fe-4S</keyword>
<evidence type="ECO:0000256" key="10">
    <source>
        <dbReference type="RuleBase" id="RU364116"/>
    </source>
</evidence>
<dbReference type="Pfam" id="PF06969">
    <property type="entry name" value="HemN_C"/>
    <property type="match status" value="1"/>
</dbReference>
<evidence type="ECO:0000256" key="4">
    <source>
        <dbReference type="ARBA" id="ARBA00022617"/>
    </source>
</evidence>
<dbReference type="CDD" id="cd01335">
    <property type="entry name" value="Radical_SAM"/>
    <property type="match status" value="1"/>
</dbReference>
<dbReference type="GO" id="GO:0046872">
    <property type="term" value="F:metal ion binding"/>
    <property type="evidence" value="ECO:0007669"/>
    <property type="project" value="UniProtKB-UniRule"/>
</dbReference>
<dbReference type="GO" id="GO:0004109">
    <property type="term" value="F:coproporphyrinogen oxidase activity"/>
    <property type="evidence" value="ECO:0007669"/>
    <property type="project" value="InterPro"/>
</dbReference>
<keyword evidence="13" id="KW-1185">Reference proteome</keyword>
<comment type="caution">
    <text evidence="12">The sequence shown here is derived from an EMBL/GenBank/DDBJ whole genome shotgun (WGS) entry which is preliminary data.</text>
</comment>
<keyword evidence="4 10" id="KW-0349">Heme</keyword>
<name>D5RH90_9PROT</name>
<dbReference type="SFLD" id="SFLDF00288">
    <property type="entry name" value="HemN-like__clustered_with_nucl"/>
    <property type="match status" value="1"/>
</dbReference>
<dbReference type="Proteomes" id="UP000005324">
    <property type="component" value="Unassembled WGS sequence"/>
</dbReference>
<dbReference type="GO" id="GO:0005737">
    <property type="term" value="C:cytoplasm"/>
    <property type="evidence" value="ECO:0007669"/>
    <property type="project" value="UniProtKB-SubCell"/>
</dbReference>
<evidence type="ECO:0000256" key="1">
    <source>
        <dbReference type="ARBA" id="ARBA00001966"/>
    </source>
</evidence>
<evidence type="ECO:0000256" key="2">
    <source>
        <dbReference type="ARBA" id="ARBA00006100"/>
    </source>
</evidence>
<dbReference type="SFLD" id="SFLDG01065">
    <property type="entry name" value="anaerobic_coproporphyrinogen-I"/>
    <property type="match status" value="1"/>
</dbReference>
<dbReference type="EMBL" id="ADVL01000089">
    <property type="protein sequence ID" value="EFH13326.1"/>
    <property type="molecule type" value="Genomic_DNA"/>
</dbReference>
<comment type="function">
    <text evidence="10">Probably acts as a heme chaperone, transferring heme to an unknown acceptor. Binds one molecule of heme per monomer, possibly covalently. Binds 1 [4Fe-4S] cluster. The cluster is coordinated with 3 cysteines and an exchangeable S-adenosyl-L-methionine.</text>
</comment>
<protein>
    <recommendedName>
        <fullName evidence="3 10">Heme chaperone HemW</fullName>
    </recommendedName>
</protein>
<dbReference type="InterPro" id="IPR007197">
    <property type="entry name" value="rSAM"/>
</dbReference>
<dbReference type="PROSITE" id="PS51918">
    <property type="entry name" value="RADICAL_SAM"/>
    <property type="match status" value="1"/>
</dbReference>
<evidence type="ECO:0000256" key="5">
    <source>
        <dbReference type="ARBA" id="ARBA00022691"/>
    </source>
</evidence>
<dbReference type="SMART" id="SM00729">
    <property type="entry name" value="Elp3"/>
    <property type="match status" value="1"/>
</dbReference>
<dbReference type="InterPro" id="IPR034505">
    <property type="entry name" value="Coproporphyrinogen-III_oxidase"/>
</dbReference>
<keyword evidence="6 10" id="KW-0479">Metal-binding</keyword>
<evidence type="ECO:0000256" key="9">
    <source>
        <dbReference type="ARBA" id="ARBA00023186"/>
    </source>
</evidence>
<reference evidence="12 13" key="1">
    <citation type="submission" date="2010-04" db="EMBL/GenBank/DDBJ databases">
        <authorList>
            <person name="Qin X."/>
            <person name="Bachman B."/>
            <person name="Battles P."/>
            <person name="Bell A."/>
            <person name="Bess C."/>
            <person name="Bickham C."/>
            <person name="Chaboub L."/>
            <person name="Chen D."/>
            <person name="Coyle M."/>
            <person name="Deiros D.R."/>
            <person name="Dinh H."/>
            <person name="Forbes L."/>
            <person name="Fowler G."/>
            <person name="Francisco L."/>
            <person name="Fu Q."/>
            <person name="Gubbala S."/>
            <person name="Hale W."/>
            <person name="Han Y."/>
            <person name="Hemphill L."/>
            <person name="Highlander S.K."/>
            <person name="Hirani K."/>
            <person name="Hogues M."/>
            <person name="Jackson L."/>
            <person name="Jakkamsetti A."/>
            <person name="Javaid M."/>
            <person name="Jiang H."/>
            <person name="Korchina V."/>
            <person name="Kovar C."/>
            <person name="Lara F."/>
            <person name="Lee S."/>
            <person name="Mata R."/>
            <person name="Mathew T."/>
            <person name="Moen C."/>
            <person name="Morales K."/>
            <person name="Munidasa M."/>
            <person name="Nazareth L."/>
            <person name="Ngo R."/>
            <person name="Nguyen L."/>
            <person name="Okwuonu G."/>
            <person name="Ongeri F."/>
            <person name="Patil S."/>
            <person name="Petrosino J."/>
            <person name="Pham C."/>
            <person name="Pham P."/>
            <person name="Pu L.-L."/>
            <person name="Puazo M."/>
            <person name="Raj R."/>
            <person name="Reid J."/>
            <person name="Rouhana J."/>
            <person name="Saada N."/>
            <person name="Shang Y."/>
            <person name="Simmons D."/>
            <person name="Thornton R."/>
            <person name="Warren J."/>
            <person name="Weissenberger G."/>
            <person name="Zhang J."/>
            <person name="Zhang L."/>
            <person name="Zhou C."/>
            <person name="Zhu D."/>
            <person name="Muzny D."/>
            <person name="Worley K."/>
            <person name="Gibbs R."/>
        </authorList>
    </citation>
    <scope>NUCLEOTIDE SEQUENCE [LARGE SCALE GENOMIC DNA]</scope>
    <source>
        <strain evidence="12 13">ATCC 49957</strain>
    </source>
</reference>
<feature type="domain" description="Radical SAM core" evidence="11">
    <location>
        <begin position="53"/>
        <end position="286"/>
    </location>
</feature>
<dbReference type="InterPro" id="IPR013785">
    <property type="entry name" value="Aldolase_TIM"/>
</dbReference>
<dbReference type="InterPro" id="IPR006638">
    <property type="entry name" value="Elp3/MiaA/NifB-like_rSAM"/>
</dbReference>
<keyword evidence="10" id="KW-0963">Cytoplasm</keyword>
<dbReference type="NCBIfam" id="TIGR00539">
    <property type="entry name" value="hemN_rel"/>
    <property type="match status" value="1"/>
</dbReference>
<evidence type="ECO:0000256" key="8">
    <source>
        <dbReference type="ARBA" id="ARBA00023014"/>
    </source>
</evidence>
<dbReference type="SFLD" id="SFLDS00029">
    <property type="entry name" value="Radical_SAM"/>
    <property type="match status" value="1"/>
</dbReference>
<dbReference type="HOGENOM" id="CLU_027579_0_1_5"/>
<evidence type="ECO:0000259" key="11">
    <source>
        <dbReference type="PROSITE" id="PS51918"/>
    </source>
</evidence>
<comment type="cofactor">
    <cofactor evidence="1">
        <name>[4Fe-4S] cluster</name>
        <dbReference type="ChEBI" id="CHEBI:49883"/>
    </cofactor>
</comment>
<dbReference type="InterPro" id="IPR004559">
    <property type="entry name" value="HemW-like"/>
</dbReference>
<proteinExistence type="inferred from homology"/>
<evidence type="ECO:0000256" key="3">
    <source>
        <dbReference type="ARBA" id="ARBA00017228"/>
    </source>
</evidence>
<evidence type="ECO:0000313" key="12">
    <source>
        <dbReference type="EMBL" id="EFH13326.1"/>
    </source>
</evidence>
<organism evidence="12 13">
    <name type="scientific">Pseudoroseomonas cervicalis ATCC 49957</name>
    <dbReference type="NCBI Taxonomy" id="525371"/>
    <lineage>
        <taxon>Bacteria</taxon>
        <taxon>Pseudomonadati</taxon>
        <taxon>Pseudomonadota</taxon>
        <taxon>Alphaproteobacteria</taxon>
        <taxon>Acetobacterales</taxon>
        <taxon>Roseomonadaceae</taxon>
        <taxon>Roseomonas</taxon>
    </lineage>
</organism>
<dbReference type="GO" id="GO:0051539">
    <property type="term" value="F:4 iron, 4 sulfur cluster binding"/>
    <property type="evidence" value="ECO:0007669"/>
    <property type="project" value="UniProtKB-UniRule"/>
</dbReference>
<gene>
    <name evidence="12" type="ORF">HMPREF0731_0449</name>
</gene>
<dbReference type="AlphaFoldDB" id="D5RH90"/>
<comment type="similarity">
    <text evidence="2">Belongs to the anaerobic coproporphyrinogen-III oxidase family. HemW subfamily.</text>
</comment>
<dbReference type="InterPro" id="IPR058240">
    <property type="entry name" value="rSAM_sf"/>
</dbReference>
<dbReference type="PANTHER" id="PTHR13932">
    <property type="entry name" value="COPROPORPHYRINIGEN III OXIDASE"/>
    <property type="match status" value="1"/>
</dbReference>
<accession>D5RH90</accession>
<comment type="subcellular location">
    <subcellularLocation>
        <location evidence="10">Cytoplasm</location>
    </subcellularLocation>
</comment>
<dbReference type="InterPro" id="IPR010723">
    <property type="entry name" value="HemN_C"/>
</dbReference>
<evidence type="ECO:0000256" key="7">
    <source>
        <dbReference type="ARBA" id="ARBA00023004"/>
    </source>
</evidence>
<dbReference type="Gene3D" id="3.20.20.70">
    <property type="entry name" value="Aldolase class I"/>
    <property type="match status" value="1"/>
</dbReference>
<dbReference type="GO" id="GO:0006779">
    <property type="term" value="P:porphyrin-containing compound biosynthetic process"/>
    <property type="evidence" value="ECO:0007669"/>
    <property type="project" value="InterPro"/>
</dbReference>
<dbReference type="PANTHER" id="PTHR13932:SF5">
    <property type="entry name" value="RADICAL S-ADENOSYL METHIONINE DOMAIN-CONTAINING PROTEIN 1, MITOCHONDRIAL"/>
    <property type="match status" value="1"/>
</dbReference>
<keyword evidence="8 10" id="KW-0411">Iron-sulfur</keyword>
<dbReference type="Pfam" id="PF04055">
    <property type="entry name" value="Radical_SAM"/>
    <property type="match status" value="1"/>
</dbReference>